<dbReference type="GO" id="GO:0004385">
    <property type="term" value="F:GMP kinase activity"/>
    <property type="evidence" value="ECO:0007669"/>
    <property type="project" value="UniProtKB-UniRule"/>
</dbReference>
<keyword evidence="7 9" id="KW-0067">ATP-binding</keyword>
<dbReference type="InterPro" id="IPR017665">
    <property type="entry name" value="Guanylate_kinase"/>
</dbReference>
<dbReference type="GO" id="GO:0005829">
    <property type="term" value="C:cytosol"/>
    <property type="evidence" value="ECO:0007669"/>
    <property type="project" value="TreeGrafter"/>
</dbReference>
<dbReference type="SMART" id="SM00072">
    <property type="entry name" value="GuKc"/>
    <property type="match status" value="1"/>
</dbReference>
<dbReference type="NCBIfam" id="TIGR03263">
    <property type="entry name" value="guanyl_kin"/>
    <property type="match status" value="1"/>
</dbReference>
<dbReference type="PANTHER" id="PTHR23117">
    <property type="entry name" value="GUANYLATE KINASE-RELATED"/>
    <property type="match status" value="1"/>
</dbReference>
<evidence type="ECO:0000313" key="11">
    <source>
        <dbReference type="EMBL" id="QDX26079.1"/>
    </source>
</evidence>
<keyword evidence="4 9" id="KW-0808">Transferase</keyword>
<dbReference type="AlphaFoldDB" id="A0A518RF80"/>
<comment type="function">
    <text evidence="9">Essential for recycling GMP and indirectly, cGMP.</text>
</comment>
<dbReference type="OrthoDB" id="9808150at2"/>
<keyword evidence="6 9" id="KW-0418">Kinase</keyword>
<evidence type="ECO:0000256" key="4">
    <source>
        <dbReference type="ARBA" id="ARBA00022679"/>
    </source>
</evidence>
<evidence type="ECO:0000256" key="8">
    <source>
        <dbReference type="ARBA" id="ARBA00030128"/>
    </source>
</evidence>
<organism evidence="11 12">
    <name type="scientific">Sphingomonas suaedae</name>
    <dbReference type="NCBI Taxonomy" id="2599297"/>
    <lineage>
        <taxon>Bacteria</taxon>
        <taxon>Pseudomonadati</taxon>
        <taxon>Pseudomonadota</taxon>
        <taxon>Alphaproteobacteria</taxon>
        <taxon>Sphingomonadales</taxon>
        <taxon>Sphingomonadaceae</taxon>
        <taxon>Sphingomonas</taxon>
    </lineage>
</organism>
<dbReference type="PROSITE" id="PS00856">
    <property type="entry name" value="GUANYLATE_KINASE_1"/>
    <property type="match status" value="1"/>
</dbReference>
<dbReference type="Pfam" id="PF00625">
    <property type="entry name" value="Guanylate_kin"/>
    <property type="match status" value="1"/>
</dbReference>
<dbReference type="KEGG" id="ssua:FPZ54_08615"/>
<dbReference type="InterPro" id="IPR008144">
    <property type="entry name" value="Guanylate_kin-like_dom"/>
</dbReference>
<protein>
    <recommendedName>
        <fullName evidence="3 9">Guanylate kinase</fullName>
        <ecNumber evidence="2 9">2.7.4.8</ecNumber>
    </recommendedName>
    <alternativeName>
        <fullName evidence="8 9">GMP kinase</fullName>
    </alternativeName>
</protein>
<keyword evidence="12" id="KW-1185">Reference proteome</keyword>
<evidence type="ECO:0000256" key="7">
    <source>
        <dbReference type="ARBA" id="ARBA00022840"/>
    </source>
</evidence>
<reference evidence="11 12" key="1">
    <citation type="submission" date="2019-07" db="EMBL/GenBank/DDBJ databases">
        <title>Sphingomonas alkalisoli sp. nov., isolated from rhizosphere soil of Suaedae salsa.</title>
        <authorList>
            <person name="Zhang H."/>
            <person name="Xu L."/>
            <person name="Zhang J.-X."/>
            <person name="Sun J.-Q."/>
        </authorList>
    </citation>
    <scope>NUCLEOTIDE SEQUENCE [LARGE SCALE GENOMIC DNA]</scope>
    <source>
        <strain evidence="11 12">XS-10</strain>
    </source>
</reference>
<proteinExistence type="inferred from homology"/>
<comment type="similarity">
    <text evidence="1 9">Belongs to the guanylate kinase family.</text>
</comment>
<name>A0A518RF80_9SPHN</name>
<dbReference type="SUPFAM" id="SSF52540">
    <property type="entry name" value="P-loop containing nucleoside triphosphate hydrolases"/>
    <property type="match status" value="1"/>
</dbReference>
<evidence type="ECO:0000256" key="5">
    <source>
        <dbReference type="ARBA" id="ARBA00022741"/>
    </source>
</evidence>
<evidence type="ECO:0000256" key="1">
    <source>
        <dbReference type="ARBA" id="ARBA00005790"/>
    </source>
</evidence>
<evidence type="ECO:0000256" key="6">
    <source>
        <dbReference type="ARBA" id="ARBA00022777"/>
    </source>
</evidence>
<evidence type="ECO:0000256" key="9">
    <source>
        <dbReference type="HAMAP-Rule" id="MF_00328"/>
    </source>
</evidence>
<dbReference type="InterPro" id="IPR020590">
    <property type="entry name" value="Guanylate_kinase_CS"/>
</dbReference>
<dbReference type="PROSITE" id="PS50052">
    <property type="entry name" value="GUANYLATE_KINASE_2"/>
    <property type="match status" value="1"/>
</dbReference>
<dbReference type="Gene3D" id="3.40.50.300">
    <property type="entry name" value="P-loop containing nucleotide triphosphate hydrolases"/>
    <property type="match status" value="1"/>
</dbReference>
<dbReference type="CDD" id="cd00071">
    <property type="entry name" value="GMPK"/>
    <property type="match status" value="1"/>
</dbReference>
<evidence type="ECO:0000259" key="10">
    <source>
        <dbReference type="PROSITE" id="PS50052"/>
    </source>
</evidence>
<feature type="binding site" evidence="9">
    <location>
        <begin position="24"/>
        <end position="31"/>
    </location>
    <ligand>
        <name>ATP</name>
        <dbReference type="ChEBI" id="CHEBI:30616"/>
    </ligand>
</feature>
<dbReference type="FunFam" id="3.30.63.10:FF:000002">
    <property type="entry name" value="Guanylate kinase 1"/>
    <property type="match status" value="1"/>
</dbReference>
<evidence type="ECO:0000256" key="3">
    <source>
        <dbReference type="ARBA" id="ARBA00016296"/>
    </source>
</evidence>
<gene>
    <name evidence="9" type="primary">gmk</name>
    <name evidence="11" type="ORF">FPZ54_08615</name>
</gene>
<accession>A0A518RF80</accession>
<feature type="domain" description="Guanylate kinase-like" evidence="10">
    <location>
        <begin position="17"/>
        <end position="196"/>
    </location>
</feature>
<dbReference type="Gene3D" id="3.30.63.10">
    <property type="entry name" value="Guanylate Kinase phosphate binding domain"/>
    <property type="match status" value="1"/>
</dbReference>
<dbReference type="EMBL" id="CP042239">
    <property type="protein sequence ID" value="QDX26079.1"/>
    <property type="molecule type" value="Genomic_DNA"/>
</dbReference>
<keyword evidence="5 9" id="KW-0547">Nucleotide-binding</keyword>
<evidence type="ECO:0000256" key="2">
    <source>
        <dbReference type="ARBA" id="ARBA00012961"/>
    </source>
</evidence>
<evidence type="ECO:0000313" key="12">
    <source>
        <dbReference type="Proteomes" id="UP000318055"/>
    </source>
</evidence>
<dbReference type="InterPro" id="IPR008145">
    <property type="entry name" value="GK/Ca_channel_bsu"/>
</dbReference>
<comment type="subcellular location">
    <subcellularLocation>
        <location evidence="9">Cytoplasm</location>
    </subcellularLocation>
</comment>
<dbReference type="HAMAP" id="MF_00328">
    <property type="entry name" value="Guanylate_kinase"/>
    <property type="match status" value="1"/>
</dbReference>
<dbReference type="GO" id="GO:0005524">
    <property type="term" value="F:ATP binding"/>
    <property type="evidence" value="ECO:0007669"/>
    <property type="project" value="UniProtKB-UniRule"/>
</dbReference>
<dbReference type="PANTHER" id="PTHR23117:SF13">
    <property type="entry name" value="GUANYLATE KINASE"/>
    <property type="match status" value="1"/>
</dbReference>
<dbReference type="InterPro" id="IPR027417">
    <property type="entry name" value="P-loop_NTPase"/>
</dbReference>
<sequence>MARMAHRDSKFEFDRRGVLFVLSSPSGAGKSTIARKLLEREPGMGVSVSATTRPMREGEEDGREYHFVTTEKFKELAARHEFLEWAHVFNYRYGTPREPVKKMLAAGQDVLFDVDWQGAQQLFQLEGGDVVRVFIVPPSLAELEKRLRDRATDSEDVIQYRMKRAERELSHWDGYDYVVVNDDLDACFEKVHTILKAEREKRSRKPGLIGFVRERQEEAIEMGLATR</sequence>
<dbReference type="Proteomes" id="UP000318055">
    <property type="component" value="Chromosome"/>
</dbReference>
<dbReference type="EC" id="2.7.4.8" evidence="2 9"/>
<keyword evidence="9" id="KW-0963">Cytoplasm</keyword>
<comment type="catalytic activity">
    <reaction evidence="9">
        <text>GMP + ATP = GDP + ADP</text>
        <dbReference type="Rhea" id="RHEA:20780"/>
        <dbReference type="ChEBI" id="CHEBI:30616"/>
        <dbReference type="ChEBI" id="CHEBI:58115"/>
        <dbReference type="ChEBI" id="CHEBI:58189"/>
        <dbReference type="ChEBI" id="CHEBI:456216"/>
        <dbReference type="EC" id="2.7.4.8"/>
    </reaction>
</comment>